<protein>
    <submittedName>
        <fullName evidence="6">Uncharacterized protein</fullName>
    </submittedName>
</protein>
<dbReference type="InterPro" id="IPR032675">
    <property type="entry name" value="LRR_dom_sf"/>
</dbReference>
<dbReference type="eggNOG" id="KOG4658">
    <property type="taxonomic scope" value="Eukaryota"/>
</dbReference>
<dbReference type="InterPro" id="IPR036388">
    <property type="entry name" value="WH-like_DNA-bd_sf"/>
</dbReference>
<keyword evidence="2" id="KW-0611">Plant defense</keyword>
<dbReference type="Gene3D" id="1.10.10.10">
    <property type="entry name" value="Winged helix-like DNA-binding domain superfamily/Winged helix DNA-binding domain"/>
    <property type="match status" value="1"/>
</dbReference>
<dbReference type="GO" id="GO:0043531">
    <property type="term" value="F:ADP binding"/>
    <property type="evidence" value="ECO:0007669"/>
    <property type="project" value="InterPro"/>
</dbReference>
<dbReference type="Gramene" id="LPERR08G09370.1">
    <property type="protein sequence ID" value="LPERR08G09370.1"/>
    <property type="gene ID" value="LPERR08G09370"/>
</dbReference>
<dbReference type="InterPro" id="IPR042197">
    <property type="entry name" value="Apaf_helical"/>
</dbReference>
<evidence type="ECO:0000256" key="2">
    <source>
        <dbReference type="ARBA" id="ARBA00022821"/>
    </source>
</evidence>
<evidence type="ECO:0000259" key="3">
    <source>
        <dbReference type="Pfam" id="PF00931"/>
    </source>
</evidence>
<accession>A0A0D9X6U3</accession>
<evidence type="ECO:0000313" key="6">
    <source>
        <dbReference type="EnsemblPlants" id="LPERR08G09370.1"/>
    </source>
</evidence>
<dbReference type="FunFam" id="1.10.10.10:FF:000322">
    <property type="entry name" value="Probable disease resistance protein At1g63360"/>
    <property type="match status" value="1"/>
</dbReference>
<dbReference type="InterPro" id="IPR055414">
    <property type="entry name" value="LRR_R13L4/SHOC2-like"/>
</dbReference>
<reference evidence="6 7" key="1">
    <citation type="submission" date="2012-08" db="EMBL/GenBank/DDBJ databases">
        <title>Oryza genome evolution.</title>
        <authorList>
            <person name="Wing R.A."/>
        </authorList>
    </citation>
    <scope>NUCLEOTIDE SEQUENCE</scope>
</reference>
<proteinExistence type="predicted"/>
<evidence type="ECO:0000259" key="4">
    <source>
        <dbReference type="Pfam" id="PF23559"/>
    </source>
</evidence>
<dbReference type="STRING" id="77586.A0A0D9X6U3"/>
<organism evidence="6 7">
    <name type="scientific">Leersia perrieri</name>
    <dbReference type="NCBI Taxonomy" id="77586"/>
    <lineage>
        <taxon>Eukaryota</taxon>
        <taxon>Viridiplantae</taxon>
        <taxon>Streptophyta</taxon>
        <taxon>Embryophyta</taxon>
        <taxon>Tracheophyta</taxon>
        <taxon>Spermatophyta</taxon>
        <taxon>Magnoliopsida</taxon>
        <taxon>Liliopsida</taxon>
        <taxon>Poales</taxon>
        <taxon>Poaceae</taxon>
        <taxon>BOP clade</taxon>
        <taxon>Oryzoideae</taxon>
        <taxon>Oryzeae</taxon>
        <taxon>Oryzinae</taxon>
        <taxon>Leersia</taxon>
    </lineage>
</organism>
<dbReference type="GO" id="GO:0002758">
    <property type="term" value="P:innate immune response-activating signaling pathway"/>
    <property type="evidence" value="ECO:0007669"/>
    <property type="project" value="UniProtKB-ARBA"/>
</dbReference>
<dbReference type="InterPro" id="IPR058922">
    <property type="entry name" value="WHD_DRP"/>
</dbReference>
<reference evidence="6" key="3">
    <citation type="submission" date="2015-04" db="UniProtKB">
        <authorList>
            <consortium name="EnsemblPlants"/>
        </authorList>
    </citation>
    <scope>IDENTIFICATION</scope>
</reference>
<dbReference type="Gene3D" id="3.80.10.10">
    <property type="entry name" value="Ribonuclease Inhibitor"/>
    <property type="match status" value="1"/>
</dbReference>
<dbReference type="Gene3D" id="3.40.50.300">
    <property type="entry name" value="P-loop containing nucleotide triphosphate hydrolases"/>
    <property type="match status" value="1"/>
</dbReference>
<dbReference type="GO" id="GO:0042742">
    <property type="term" value="P:defense response to bacterium"/>
    <property type="evidence" value="ECO:0007669"/>
    <property type="project" value="UniProtKB-ARBA"/>
</dbReference>
<evidence type="ECO:0000256" key="1">
    <source>
        <dbReference type="ARBA" id="ARBA00022737"/>
    </source>
</evidence>
<dbReference type="SUPFAM" id="SSF52058">
    <property type="entry name" value="L domain-like"/>
    <property type="match status" value="1"/>
</dbReference>
<dbReference type="Proteomes" id="UP000032180">
    <property type="component" value="Chromosome 8"/>
</dbReference>
<feature type="domain" description="Disease resistance protein winged helix" evidence="4">
    <location>
        <begin position="402"/>
        <end position="469"/>
    </location>
</feature>
<keyword evidence="7" id="KW-1185">Reference proteome</keyword>
<reference evidence="7" key="2">
    <citation type="submission" date="2013-12" db="EMBL/GenBank/DDBJ databases">
        <authorList>
            <person name="Yu Y."/>
            <person name="Lee S."/>
            <person name="de Baynast K."/>
            <person name="Wissotski M."/>
            <person name="Liu L."/>
            <person name="Talag J."/>
            <person name="Goicoechea J."/>
            <person name="Angelova A."/>
            <person name="Jetty R."/>
            <person name="Kudrna D."/>
            <person name="Golser W."/>
            <person name="Rivera L."/>
            <person name="Zhang J."/>
            <person name="Wing R."/>
        </authorList>
    </citation>
    <scope>NUCLEOTIDE SEQUENCE</scope>
</reference>
<dbReference type="Pfam" id="PF23598">
    <property type="entry name" value="LRR_14"/>
    <property type="match status" value="1"/>
</dbReference>
<dbReference type="PRINTS" id="PR00364">
    <property type="entry name" value="DISEASERSIST"/>
</dbReference>
<dbReference type="Gene3D" id="1.10.8.430">
    <property type="entry name" value="Helical domain of apoptotic protease-activating factors"/>
    <property type="match status" value="1"/>
</dbReference>
<dbReference type="FunFam" id="3.40.50.300:FF:001091">
    <property type="entry name" value="Probable disease resistance protein At1g61300"/>
    <property type="match status" value="1"/>
</dbReference>
<dbReference type="InterPro" id="IPR027417">
    <property type="entry name" value="P-loop_NTPase"/>
</dbReference>
<keyword evidence="1" id="KW-0677">Repeat</keyword>
<evidence type="ECO:0000259" key="5">
    <source>
        <dbReference type="Pfam" id="PF23598"/>
    </source>
</evidence>
<evidence type="ECO:0000313" key="7">
    <source>
        <dbReference type="Proteomes" id="UP000032180"/>
    </source>
</evidence>
<dbReference type="GO" id="GO:0009626">
    <property type="term" value="P:plant-type hypersensitive response"/>
    <property type="evidence" value="ECO:0007669"/>
    <property type="project" value="UniProtKB-ARBA"/>
</dbReference>
<dbReference type="InterPro" id="IPR002182">
    <property type="entry name" value="NB-ARC"/>
</dbReference>
<dbReference type="HOGENOM" id="CLU_000837_25_4_1"/>
<dbReference type="Pfam" id="PF23559">
    <property type="entry name" value="WHD_DRP"/>
    <property type="match status" value="1"/>
</dbReference>
<dbReference type="AlphaFoldDB" id="A0A0D9X6U3"/>
<sequence>MGEVRLLKAEMERLLDFLRAVNNSRGSAQVQEFAWIRQIRDATYDASNTIGEAEYIRRRNRLKKGLLGAISRYSQLPSDLVKLHNVYVQCKRVRRRISKIFQSLNSFVNLGIGAIRVGRTEEEFEPDHGPVCQPFEDDIVVGFQIEFNEIVEKLLEKQENNLSVISIVGMGGAGKTTLARKVCSSPIIKEHFGTILWVKGIDLISKIMKQIMEPGNESREINQKEYKMRTKIHDFLLKKRYLVVLDDVWQTNAWDKINDVVKVFPDVNNSSRVLLTTRKEDVANHIQMPTHVYDLQFLDDEKSWELFRNKALPSYKRSMVHDLDVFEDLGRKLAKKCNGLPLALTVLGGYLSKNLSVEAWKDIIEGCALTEEGEMMGKILARSYNDLPNHYLKSCFLYFSAFPEDHMMCVPDLIGLWISEGFIPETRTYSLEETARKYVTELAQRNLVQVVHRSRVHGCIERIQIHDIFLHGWCIKEARDGFLDVINKTAGKAGESSSITLKAYRTSFQNFYDHEILQETPNLQTLLGFSLPSMSLMPDVKFLRVLHIENSSLKDFSRKIAGYIHLRCLRLRRCEHVVLPSSISQLIFLQTVDLRDTQLDLGVPYSMWDIPSLKHVYLESQFSAPWNRRKKGIQTLSLNIPRYSNCFQSDFAKLLRQMAQLTTLHLDMRDIPEDIIKTLSKMPRLVELYLDRFDRIDKLPDSQHFSQNLRDLVLIAAHLRQDPMPVLEKLPNLMVLRIQGYDGGESIYCSTDGFPRLQELELKLFSIIKWRIKVRAMPRLSYLTLRCCQEMPVLPLDFLNLPSLKELKLDGMPQITSDQTTYRELERKGCKVMKCF</sequence>
<dbReference type="PANTHER" id="PTHR23155">
    <property type="entry name" value="DISEASE RESISTANCE PROTEIN RP"/>
    <property type="match status" value="1"/>
</dbReference>
<feature type="domain" description="Disease resistance R13L4/SHOC-2-like LRR" evidence="5">
    <location>
        <begin position="534"/>
        <end position="713"/>
    </location>
</feature>
<dbReference type="InterPro" id="IPR044974">
    <property type="entry name" value="Disease_R_plants"/>
</dbReference>
<dbReference type="EnsemblPlants" id="LPERR08G09370.1">
    <property type="protein sequence ID" value="LPERR08G09370.1"/>
    <property type="gene ID" value="LPERR08G09370"/>
</dbReference>
<dbReference type="SUPFAM" id="SSF52540">
    <property type="entry name" value="P-loop containing nucleoside triphosphate hydrolases"/>
    <property type="match status" value="1"/>
</dbReference>
<dbReference type="Gene3D" id="1.20.5.4130">
    <property type="match status" value="1"/>
</dbReference>
<feature type="domain" description="NB-ARC" evidence="3">
    <location>
        <begin position="147"/>
        <end position="313"/>
    </location>
</feature>
<name>A0A0D9X6U3_9ORYZ</name>
<dbReference type="PANTHER" id="PTHR23155:SF968">
    <property type="entry name" value="NB-ARC DOMAIN CONTAINING PROTEIN, EXPRESSED"/>
    <property type="match status" value="1"/>
</dbReference>
<dbReference type="Pfam" id="PF00931">
    <property type="entry name" value="NB-ARC"/>
    <property type="match status" value="1"/>
</dbReference>